<evidence type="ECO:0000313" key="2">
    <source>
        <dbReference type="Proteomes" id="UP000034349"/>
    </source>
</evidence>
<reference evidence="1 2" key="1">
    <citation type="journal article" date="2015" name="Nature">
        <title>rRNA introns, odd ribosomes, and small enigmatic genomes across a large radiation of phyla.</title>
        <authorList>
            <person name="Brown C.T."/>
            <person name="Hug L.A."/>
            <person name="Thomas B.C."/>
            <person name="Sharon I."/>
            <person name="Castelle C.J."/>
            <person name="Singh A."/>
            <person name="Wilkins M.J."/>
            <person name="Williams K.H."/>
            <person name="Banfield J.F."/>
        </authorList>
    </citation>
    <scope>NUCLEOTIDE SEQUENCE [LARGE SCALE GENOMIC DNA]</scope>
</reference>
<protein>
    <submittedName>
        <fullName evidence="1">Uncharacterized protein</fullName>
    </submittedName>
</protein>
<comment type="caution">
    <text evidence="1">The sequence shown here is derived from an EMBL/GenBank/DDBJ whole genome shotgun (WGS) entry which is preliminary data.</text>
</comment>
<proteinExistence type="predicted"/>
<organism evidence="1 2">
    <name type="scientific">Candidatus Roizmanbacteria bacterium GW2011_GWA2_32_13</name>
    <dbReference type="NCBI Taxonomy" id="1618475"/>
    <lineage>
        <taxon>Bacteria</taxon>
        <taxon>Candidatus Roizmaniibacteriota</taxon>
    </lineage>
</organism>
<name>A0A0F9Z7I1_9BACT</name>
<sequence length="62" mass="6779">MLTGGHIAISYLLAESPKLFGLTLSNNEIILIIISGNIVDLDFLIEFINGKTGEAHHQNDDK</sequence>
<evidence type="ECO:0000313" key="1">
    <source>
        <dbReference type="EMBL" id="KKP34626.1"/>
    </source>
</evidence>
<accession>A0A0F9Z7I1</accession>
<dbReference type="AlphaFoldDB" id="A0A0F9Z7I1"/>
<dbReference type="EMBL" id="LBOK01000035">
    <property type="protein sequence ID" value="KKP34626.1"/>
    <property type="molecule type" value="Genomic_DNA"/>
</dbReference>
<gene>
    <name evidence="1" type="ORF">UR23_C0035G0013</name>
</gene>
<dbReference type="Proteomes" id="UP000034349">
    <property type="component" value="Unassembled WGS sequence"/>
</dbReference>